<dbReference type="InterPro" id="IPR041657">
    <property type="entry name" value="HTH_17"/>
</dbReference>
<dbReference type="InterPro" id="IPR009061">
    <property type="entry name" value="DNA-bd_dom_put_sf"/>
</dbReference>
<dbReference type="AlphaFoldDB" id="A0A132PC60"/>
<feature type="domain" description="Helix-turn-helix" evidence="1">
    <location>
        <begin position="19"/>
        <end position="73"/>
    </location>
</feature>
<protein>
    <recommendedName>
        <fullName evidence="1">Helix-turn-helix domain-containing protein</fullName>
    </recommendedName>
</protein>
<proteinExistence type="predicted"/>
<keyword evidence="3" id="KW-1185">Reference proteome</keyword>
<evidence type="ECO:0000259" key="1">
    <source>
        <dbReference type="Pfam" id="PF12728"/>
    </source>
</evidence>
<dbReference type="PATRIC" id="fig|59750.3.peg.5018"/>
<evidence type="ECO:0000313" key="2">
    <source>
        <dbReference type="EMBL" id="KWX19884.1"/>
    </source>
</evidence>
<dbReference type="SUPFAM" id="SSF46955">
    <property type="entry name" value="Putative DNA-binding domain"/>
    <property type="match status" value="1"/>
</dbReference>
<name>A0A132PC60_9MYCO</name>
<dbReference type="EMBL" id="LGTW01000034">
    <property type="protein sequence ID" value="KWX19884.1"/>
    <property type="molecule type" value="Genomic_DNA"/>
</dbReference>
<dbReference type="Pfam" id="PF12728">
    <property type="entry name" value="HTH_17"/>
    <property type="match status" value="1"/>
</dbReference>
<dbReference type="Proteomes" id="UP000070612">
    <property type="component" value="Unassembled WGS sequence"/>
</dbReference>
<accession>A0A132PC60</accession>
<sequence>MKGEPVSRAKTNAVVPRKYVTINEAADYLSVHPNSIRNWIESGKLTGYRLPSVGPRGAVLWRLDLHELDQIIAATATR</sequence>
<dbReference type="NCBIfam" id="TIGR01764">
    <property type="entry name" value="excise"/>
    <property type="match status" value="1"/>
</dbReference>
<comment type="caution">
    <text evidence="2">The sequence shown here is derived from an EMBL/GenBank/DDBJ whole genome shotgun (WGS) entry which is preliminary data.</text>
</comment>
<gene>
    <name evidence="2" type="ORF">AFM11_33435</name>
</gene>
<dbReference type="InterPro" id="IPR010093">
    <property type="entry name" value="SinI_DNA-bd"/>
</dbReference>
<organism evidence="2 3">
    <name type="scientific">Mycolicibacterium wolinskyi</name>
    <dbReference type="NCBI Taxonomy" id="59750"/>
    <lineage>
        <taxon>Bacteria</taxon>
        <taxon>Bacillati</taxon>
        <taxon>Actinomycetota</taxon>
        <taxon>Actinomycetes</taxon>
        <taxon>Mycobacteriales</taxon>
        <taxon>Mycobacteriaceae</taxon>
        <taxon>Mycolicibacterium</taxon>
    </lineage>
</organism>
<evidence type="ECO:0000313" key="3">
    <source>
        <dbReference type="Proteomes" id="UP000070612"/>
    </source>
</evidence>
<reference evidence="2 3" key="1">
    <citation type="submission" date="2015-07" db="EMBL/GenBank/DDBJ databases">
        <title>A draft genome sequence of Mycobacterium wolinskyi.</title>
        <authorList>
            <person name="de Man T.J."/>
            <person name="Perry K.A."/>
            <person name="Coulliette A.D."/>
            <person name="Jensen B."/>
            <person name="Toney N.C."/>
            <person name="Limbago B.M."/>
            <person name="Noble-Wang J."/>
        </authorList>
    </citation>
    <scope>NUCLEOTIDE SEQUENCE [LARGE SCALE GENOMIC DNA]</scope>
    <source>
        <strain evidence="2 3">CDC_01</strain>
    </source>
</reference>
<dbReference type="GO" id="GO:0003677">
    <property type="term" value="F:DNA binding"/>
    <property type="evidence" value="ECO:0007669"/>
    <property type="project" value="InterPro"/>
</dbReference>